<protein>
    <submittedName>
        <fullName evidence="1">Uncharacterized protein</fullName>
    </submittedName>
</protein>
<reference evidence="1 2" key="1">
    <citation type="submission" date="2014-11" db="EMBL/GenBank/DDBJ databases">
        <title>Comparative genomics of Methylobacterium species.</title>
        <authorList>
            <person name="Chaudhry V."/>
            <person name="Patil P.B."/>
        </authorList>
    </citation>
    <scope>NUCLEOTIDE SEQUENCE [LARGE SCALE GENOMIC DNA]</scope>
    <source>
        <strain evidence="1 2">SE3.6</strain>
    </source>
</reference>
<gene>
    <name evidence="1" type="ORF">QR79_26290</name>
</gene>
<name>A0ABR5GW53_9HYPH</name>
<evidence type="ECO:0000313" key="2">
    <source>
        <dbReference type="Proteomes" id="UP000036471"/>
    </source>
</evidence>
<dbReference type="Proteomes" id="UP000036471">
    <property type="component" value="Unassembled WGS sequence"/>
</dbReference>
<comment type="caution">
    <text evidence="1">The sequence shown here is derived from an EMBL/GenBank/DDBJ whole genome shotgun (WGS) entry which is preliminary data.</text>
</comment>
<proteinExistence type="predicted"/>
<organism evidence="1 2">
    <name type="scientific">Methylobacterium indicum</name>
    <dbReference type="NCBI Taxonomy" id="1775910"/>
    <lineage>
        <taxon>Bacteria</taxon>
        <taxon>Pseudomonadati</taxon>
        <taxon>Pseudomonadota</taxon>
        <taxon>Alphaproteobacteria</taxon>
        <taxon>Hyphomicrobiales</taxon>
        <taxon>Methylobacteriaceae</taxon>
        <taxon>Methylobacterium</taxon>
    </lineage>
</organism>
<sequence>MLRCSVFRARLRLHRWFTAAKGYRVYLLALLLALPDMLDALAGVDLTPFVPPGYSAKVASGLAIARILVGIYIRRLPPPPPPGVPR</sequence>
<evidence type="ECO:0000313" key="1">
    <source>
        <dbReference type="EMBL" id="KMO14107.1"/>
    </source>
</evidence>
<keyword evidence="2" id="KW-1185">Reference proteome</keyword>
<dbReference type="RefSeq" id="WP_048430848.1">
    <property type="nucleotide sequence ID" value="NZ_JTHF01000296.1"/>
</dbReference>
<accession>A0ABR5GW53</accession>
<dbReference type="EMBL" id="JTHG01000299">
    <property type="protein sequence ID" value="KMO14107.1"/>
    <property type="molecule type" value="Genomic_DNA"/>
</dbReference>